<dbReference type="EMBL" id="BGZK01001053">
    <property type="protein sequence ID" value="GBP69824.1"/>
    <property type="molecule type" value="Genomic_DNA"/>
</dbReference>
<name>A0A4C1Y4B2_EUMVA</name>
<evidence type="ECO:0000313" key="1">
    <source>
        <dbReference type="EMBL" id="GBP69824.1"/>
    </source>
</evidence>
<comment type="caution">
    <text evidence="1">The sequence shown here is derived from an EMBL/GenBank/DDBJ whole genome shotgun (WGS) entry which is preliminary data.</text>
</comment>
<gene>
    <name evidence="1" type="ORF">EVAR_51989_1</name>
</gene>
<dbReference type="Proteomes" id="UP000299102">
    <property type="component" value="Unassembled WGS sequence"/>
</dbReference>
<organism evidence="1 2">
    <name type="scientific">Eumeta variegata</name>
    <name type="common">Bagworm moth</name>
    <name type="synonym">Eumeta japonica</name>
    <dbReference type="NCBI Taxonomy" id="151549"/>
    <lineage>
        <taxon>Eukaryota</taxon>
        <taxon>Metazoa</taxon>
        <taxon>Ecdysozoa</taxon>
        <taxon>Arthropoda</taxon>
        <taxon>Hexapoda</taxon>
        <taxon>Insecta</taxon>
        <taxon>Pterygota</taxon>
        <taxon>Neoptera</taxon>
        <taxon>Endopterygota</taxon>
        <taxon>Lepidoptera</taxon>
        <taxon>Glossata</taxon>
        <taxon>Ditrysia</taxon>
        <taxon>Tineoidea</taxon>
        <taxon>Psychidae</taxon>
        <taxon>Oiketicinae</taxon>
        <taxon>Eumeta</taxon>
    </lineage>
</organism>
<reference evidence="1 2" key="1">
    <citation type="journal article" date="2019" name="Commun. Biol.">
        <title>The bagworm genome reveals a unique fibroin gene that provides high tensile strength.</title>
        <authorList>
            <person name="Kono N."/>
            <person name="Nakamura H."/>
            <person name="Ohtoshi R."/>
            <person name="Tomita M."/>
            <person name="Numata K."/>
            <person name="Arakawa K."/>
        </authorList>
    </citation>
    <scope>NUCLEOTIDE SEQUENCE [LARGE SCALE GENOMIC DNA]</scope>
</reference>
<sequence length="91" mass="9731">MSFAPAMCVREANAPRVRPDGGGPEALCSGRRITTRGVLSAATALAPFRLNYSALVCLIKKSSGLTLITHLYADECRLEAIRFAPAVPSRK</sequence>
<evidence type="ECO:0000313" key="2">
    <source>
        <dbReference type="Proteomes" id="UP000299102"/>
    </source>
</evidence>
<keyword evidence="2" id="KW-1185">Reference proteome</keyword>
<proteinExistence type="predicted"/>
<dbReference type="AlphaFoldDB" id="A0A4C1Y4B2"/>
<accession>A0A4C1Y4B2</accession>
<protein>
    <submittedName>
        <fullName evidence="1">Uncharacterized protein</fullName>
    </submittedName>
</protein>